<proteinExistence type="predicted"/>
<protein>
    <submittedName>
        <fullName evidence="1">Uncharacterized protein</fullName>
    </submittedName>
</protein>
<evidence type="ECO:0000313" key="1">
    <source>
        <dbReference type="EMBL" id="KAH8004793.1"/>
    </source>
</evidence>
<comment type="caution">
    <text evidence="1">The sequence shown here is derived from an EMBL/GenBank/DDBJ whole genome shotgun (WGS) entry which is preliminary data.</text>
</comment>
<sequence length="119" mass="12175">MRIVPGPSDGALAAFHTGAASGGGQQRKYCAEASSRRRPGCLSVWLPGSCQVPPAQRCLGKVRARGVQAAPPAGSPSSTASYKGRAACSLGGQLSASHRPGMPGWESPKPEPPRIAREA</sequence>
<evidence type="ECO:0000313" key="2">
    <source>
        <dbReference type="Proteomes" id="UP000827872"/>
    </source>
</evidence>
<dbReference type="Proteomes" id="UP000827872">
    <property type="component" value="Linkage Group LG04"/>
</dbReference>
<dbReference type="EMBL" id="CM037617">
    <property type="protein sequence ID" value="KAH8004793.1"/>
    <property type="molecule type" value="Genomic_DNA"/>
</dbReference>
<accession>A0ACB8FGX5</accession>
<organism evidence="1 2">
    <name type="scientific">Sphaerodactylus townsendi</name>
    <dbReference type="NCBI Taxonomy" id="933632"/>
    <lineage>
        <taxon>Eukaryota</taxon>
        <taxon>Metazoa</taxon>
        <taxon>Chordata</taxon>
        <taxon>Craniata</taxon>
        <taxon>Vertebrata</taxon>
        <taxon>Euteleostomi</taxon>
        <taxon>Lepidosauria</taxon>
        <taxon>Squamata</taxon>
        <taxon>Bifurcata</taxon>
        <taxon>Gekkota</taxon>
        <taxon>Sphaerodactylidae</taxon>
        <taxon>Sphaerodactylus</taxon>
    </lineage>
</organism>
<gene>
    <name evidence="1" type="ORF">K3G42_019786</name>
</gene>
<keyword evidence="2" id="KW-1185">Reference proteome</keyword>
<name>A0ACB8FGX5_9SAUR</name>
<reference evidence="1" key="1">
    <citation type="submission" date="2021-08" db="EMBL/GenBank/DDBJ databases">
        <title>The first chromosome-level gecko genome reveals the dynamic sex chromosomes of Neotropical dwarf geckos (Sphaerodactylidae: Sphaerodactylus).</title>
        <authorList>
            <person name="Pinto B.J."/>
            <person name="Keating S.E."/>
            <person name="Gamble T."/>
        </authorList>
    </citation>
    <scope>NUCLEOTIDE SEQUENCE</scope>
    <source>
        <strain evidence="1">TG3544</strain>
    </source>
</reference>